<keyword evidence="14" id="KW-0812">Transmembrane</keyword>
<dbReference type="PIRSF" id="PIRSF001365">
    <property type="entry name" value="DHDPS"/>
    <property type="match status" value="1"/>
</dbReference>
<dbReference type="InterPro" id="IPR002220">
    <property type="entry name" value="DapA-like"/>
</dbReference>
<protein>
    <recommendedName>
        <fullName evidence="4 12">4-hydroxy-tetrahydrodipicolinate synthase</fullName>
        <shortName evidence="12">HTPA synthase</shortName>
        <ecNumber evidence="4 12">4.3.3.7</ecNumber>
    </recommendedName>
</protein>
<evidence type="ECO:0000256" key="14">
    <source>
        <dbReference type="SAM" id="Phobius"/>
    </source>
</evidence>
<keyword evidence="9 12" id="KW-0456">Lyase</keyword>
<dbReference type="Gene3D" id="3.20.20.70">
    <property type="entry name" value="Aldolase class I"/>
    <property type="match status" value="1"/>
</dbReference>
<feature type="transmembrane region" description="Helical" evidence="14">
    <location>
        <begin position="193"/>
        <end position="213"/>
    </location>
</feature>
<keyword evidence="7 12" id="KW-0220">Diaminopimelate biosynthesis</keyword>
<name>A0ABT8L4F6_9BACT</name>
<feature type="site" description="Part of a proton relay during catalysis" evidence="12">
    <location>
        <position position="110"/>
    </location>
</feature>
<dbReference type="EC" id="4.3.3.7" evidence="4 12"/>
<dbReference type="PROSITE" id="PS00666">
    <property type="entry name" value="DHDPS_2"/>
    <property type="match status" value="1"/>
</dbReference>
<comment type="similarity">
    <text evidence="3 12 13">Belongs to the DapA family.</text>
</comment>
<comment type="caution">
    <text evidence="15">The sequence shown here is derived from an EMBL/GenBank/DDBJ whole genome shotgun (WGS) entry which is preliminary data.</text>
</comment>
<feature type="binding site" evidence="12">
    <location>
        <position position="48"/>
    </location>
    <ligand>
        <name>pyruvate</name>
        <dbReference type="ChEBI" id="CHEBI:15361"/>
    </ligand>
</feature>
<dbReference type="EMBL" id="JAUJEB010000001">
    <property type="protein sequence ID" value="MDN5212131.1"/>
    <property type="molecule type" value="Genomic_DNA"/>
</dbReference>
<dbReference type="PANTHER" id="PTHR12128">
    <property type="entry name" value="DIHYDRODIPICOLINATE SYNTHASE"/>
    <property type="match status" value="1"/>
</dbReference>
<dbReference type="NCBIfam" id="TIGR00674">
    <property type="entry name" value="dapA"/>
    <property type="match status" value="1"/>
</dbReference>
<dbReference type="CDD" id="cd00950">
    <property type="entry name" value="DHDPS"/>
    <property type="match status" value="1"/>
</dbReference>
<keyword evidence="5 12" id="KW-0963">Cytoplasm</keyword>
<comment type="function">
    <text evidence="1 12">Catalyzes the condensation of (S)-aspartate-beta-semialdehyde [(S)-ASA] and pyruvate to 4-hydroxy-tetrahydrodipicolinate (HTPA).</text>
</comment>
<dbReference type="Proteomes" id="UP001172083">
    <property type="component" value="Unassembled WGS sequence"/>
</dbReference>
<dbReference type="InterPro" id="IPR005263">
    <property type="entry name" value="DapA"/>
</dbReference>
<evidence type="ECO:0000256" key="1">
    <source>
        <dbReference type="ARBA" id="ARBA00003294"/>
    </source>
</evidence>
<keyword evidence="16" id="KW-1185">Reference proteome</keyword>
<dbReference type="SUPFAM" id="SSF51569">
    <property type="entry name" value="Aldolase"/>
    <property type="match status" value="1"/>
</dbReference>
<evidence type="ECO:0000313" key="16">
    <source>
        <dbReference type="Proteomes" id="UP001172083"/>
    </source>
</evidence>
<evidence type="ECO:0000256" key="5">
    <source>
        <dbReference type="ARBA" id="ARBA00022490"/>
    </source>
</evidence>
<comment type="pathway">
    <text evidence="2 12">Amino-acid biosynthesis; L-lysine biosynthesis via DAP pathway; (S)-tetrahydrodipicolinate from L-aspartate: step 3/4.</text>
</comment>
<feature type="site" description="Part of a proton relay during catalysis" evidence="12">
    <location>
        <position position="47"/>
    </location>
</feature>
<evidence type="ECO:0000256" key="3">
    <source>
        <dbReference type="ARBA" id="ARBA00007592"/>
    </source>
</evidence>
<dbReference type="GO" id="GO:0008840">
    <property type="term" value="F:4-hydroxy-tetrahydrodipicolinate synthase activity"/>
    <property type="evidence" value="ECO:0007669"/>
    <property type="project" value="UniProtKB-EC"/>
</dbReference>
<keyword evidence="10 12" id="KW-0704">Schiff base</keyword>
<dbReference type="PANTHER" id="PTHR12128:SF66">
    <property type="entry name" value="4-HYDROXY-2-OXOGLUTARATE ALDOLASE, MITOCHONDRIAL"/>
    <property type="match status" value="1"/>
</dbReference>
<comment type="caution">
    <text evidence="12">Was originally thought to be a dihydrodipicolinate synthase (DHDPS), catalyzing the condensation of (S)-aspartate-beta-semialdehyde [(S)-ASA] and pyruvate to dihydrodipicolinate (DHDP). However, it was shown in E.coli that the product of the enzymatic reaction is not dihydrodipicolinate but in fact (4S)-4-hydroxy-2,3,4,5-tetrahydro-(2S)-dipicolinic acid (HTPA), and that the consecutive dehydration reaction leading to DHDP is not spontaneous but catalyzed by DapB.</text>
</comment>
<evidence type="ECO:0000256" key="9">
    <source>
        <dbReference type="ARBA" id="ARBA00023239"/>
    </source>
</evidence>
<dbReference type="SMART" id="SM01130">
    <property type="entry name" value="DHDPS"/>
    <property type="match status" value="1"/>
</dbReference>
<feature type="active site" description="Schiff-base intermediate with substrate" evidence="12">
    <location>
        <position position="164"/>
    </location>
</feature>
<sequence>MSSLFSGTGVALVTPFDDSFQVDYRGLDKLLEYNAENGVDYFVVLGTTGESPTTSLEEKKEILKHIKNNNPRKLPIMYGIGGNHTLGVIDQIKGTEFDGVDGLLSVSPYYNKPSQAGIINHYEMIADASPVPVILYNVPGRTASNLTAGTTLTLAQHPNIVGIKEASGDINQCLEIVRNKPDDFLLISGDDMLTVPLIGIGAVGVISVMANAFPALFKKMTHGALEGDTTLYSNAIYQLSRMNALMYKESNPTGVKQVLQALNICGATVRPPLLSASEQLTHEIKQVLETMDWQ</sequence>
<feature type="binding site" evidence="12">
    <location>
        <position position="206"/>
    </location>
    <ligand>
        <name>pyruvate</name>
        <dbReference type="ChEBI" id="CHEBI:15361"/>
    </ligand>
</feature>
<comment type="subunit">
    <text evidence="12">Homotetramer; dimer of dimers.</text>
</comment>
<evidence type="ECO:0000256" key="6">
    <source>
        <dbReference type="ARBA" id="ARBA00022605"/>
    </source>
</evidence>
<evidence type="ECO:0000256" key="7">
    <source>
        <dbReference type="ARBA" id="ARBA00022915"/>
    </source>
</evidence>
<keyword evidence="6 12" id="KW-0028">Amino-acid biosynthesis</keyword>
<gene>
    <name evidence="12 15" type="primary">dapA</name>
    <name evidence="15" type="ORF">QQ020_08715</name>
</gene>
<accession>A0ABT8L4F6</accession>
<reference evidence="15" key="1">
    <citation type="submission" date="2023-06" db="EMBL/GenBank/DDBJ databases">
        <title>Genomic of Agaribacillus aureum.</title>
        <authorList>
            <person name="Wang G."/>
        </authorList>
    </citation>
    <scope>NUCLEOTIDE SEQUENCE</scope>
    <source>
        <strain evidence="15">BMA12</strain>
    </source>
</reference>
<evidence type="ECO:0000256" key="4">
    <source>
        <dbReference type="ARBA" id="ARBA00012086"/>
    </source>
</evidence>
<keyword evidence="8 12" id="KW-0457">Lysine biosynthesis</keyword>
<keyword evidence="14" id="KW-0472">Membrane</keyword>
<keyword evidence="14" id="KW-1133">Transmembrane helix</keyword>
<evidence type="ECO:0000256" key="8">
    <source>
        <dbReference type="ARBA" id="ARBA00023154"/>
    </source>
</evidence>
<organism evidence="15 16">
    <name type="scientific">Agaribacillus aureus</name>
    <dbReference type="NCBI Taxonomy" id="3051825"/>
    <lineage>
        <taxon>Bacteria</taxon>
        <taxon>Pseudomonadati</taxon>
        <taxon>Bacteroidota</taxon>
        <taxon>Cytophagia</taxon>
        <taxon>Cytophagales</taxon>
        <taxon>Splendidivirgaceae</taxon>
        <taxon>Agaribacillus</taxon>
    </lineage>
</organism>
<evidence type="ECO:0000256" key="12">
    <source>
        <dbReference type="HAMAP-Rule" id="MF_00418"/>
    </source>
</evidence>
<dbReference type="InterPro" id="IPR013785">
    <property type="entry name" value="Aldolase_TIM"/>
</dbReference>
<evidence type="ECO:0000256" key="11">
    <source>
        <dbReference type="ARBA" id="ARBA00047836"/>
    </source>
</evidence>
<evidence type="ECO:0000256" key="13">
    <source>
        <dbReference type="PIRNR" id="PIRNR001365"/>
    </source>
</evidence>
<proteinExistence type="inferred from homology"/>
<feature type="active site" description="Proton donor/acceptor" evidence="12">
    <location>
        <position position="136"/>
    </location>
</feature>
<evidence type="ECO:0000313" key="15">
    <source>
        <dbReference type="EMBL" id="MDN5212131.1"/>
    </source>
</evidence>
<comment type="catalytic activity">
    <reaction evidence="11 12">
        <text>L-aspartate 4-semialdehyde + pyruvate = (2S,4S)-4-hydroxy-2,3,4,5-tetrahydrodipicolinate + H2O + H(+)</text>
        <dbReference type="Rhea" id="RHEA:34171"/>
        <dbReference type="ChEBI" id="CHEBI:15361"/>
        <dbReference type="ChEBI" id="CHEBI:15377"/>
        <dbReference type="ChEBI" id="CHEBI:15378"/>
        <dbReference type="ChEBI" id="CHEBI:67139"/>
        <dbReference type="ChEBI" id="CHEBI:537519"/>
        <dbReference type="EC" id="4.3.3.7"/>
    </reaction>
</comment>
<dbReference type="PRINTS" id="PR00146">
    <property type="entry name" value="DHPICSNTHASE"/>
</dbReference>
<dbReference type="RefSeq" id="WP_346757455.1">
    <property type="nucleotide sequence ID" value="NZ_JAUJEB010000001.1"/>
</dbReference>
<comment type="subcellular location">
    <subcellularLocation>
        <location evidence="12">Cytoplasm</location>
    </subcellularLocation>
</comment>
<evidence type="ECO:0000256" key="2">
    <source>
        <dbReference type="ARBA" id="ARBA00005120"/>
    </source>
</evidence>
<dbReference type="HAMAP" id="MF_00418">
    <property type="entry name" value="DapA"/>
    <property type="match status" value="1"/>
</dbReference>
<evidence type="ECO:0000256" key="10">
    <source>
        <dbReference type="ARBA" id="ARBA00023270"/>
    </source>
</evidence>
<dbReference type="Pfam" id="PF00701">
    <property type="entry name" value="DHDPS"/>
    <property type="match status" value="1"/>
</dbReference>
<dbReference type="InterPro" id="IPR020625">
    <property type="entry name" value="Schiff_base-form_aldolases_AS"/>
</dbReference>